<dbReference type="AlphaFoldDB" id="A0A6P7H0C6"/>
<proteinExistence type="predicted"/>
<name>A0A6P7H0C6_DIAVI</name>
<protein>
    <submittedName>
        <fullName evidence="2">Uncharacterized protein LOC114349285</fullName>
    </submittedName>
</protein>
<dbReference type="PANTHER" id="PTHR47331:SF2">
    <property type="match status" value="1"/>
</dbReference>
<dbReference type="PANTHER" id="PTHR47331">
    <property type="entry name" value="PHD-TYPE DOMAIN-CONTAINING PROTEIN"/>
    <property type="match status" value="1"/>
</dbReference>
<feature type="non-terminal residue" evidence="2">
    <location>
        <position position="174"/>
    </location>
</feature>
<reference evidence="2" key="1">
    <citation type="submission" date="2025-08" db="UniProtKB">
        <authorList>
            <consortium name="RefSeq"/>
        </authorList>
    </citation>
    <scope>IDENTIFICATION</scope>
    <source>
        <tissue evidence="2">Whole insect</tissue>
    </source>
</reference>
<dbReference type="InParanoid" id="A0A6P7H0C6"/>
<dbReference type="Pfam" id="PF17921">
    <property type="entry name" value="Integrase_H2C2"/>
    <property type="match status" value="1"/>
</dbReference>
<gene>
    <name evidence="2" type="primary">LOC114349285</name>
</gene>
<accession>A0A6P7H0C6</accession>
<dbReference type="InterPro" id="IPR041588">
    <property type="entry name" value="Integrase_H2C2"/>
</dbReference>
<sequence length="174" mass="19808">MLTIQEQSNATNKLIRLVQQRYLKEEIEQVKGNAVKFKYLKKLNPFFDSHDLLRVGGRLSQSELAYDKRFPLLLPSKGNFVKLLISEIHVVHLHAGIQGTHFALSQNFWIISSKRVIRSVLSKCISCWRLKPSNYQPPMGALPDLRISKVKPFSCVGVDFGGPLKRVIHSVLSK</sequence>
<evidence type="ECO:0000259" key="1">
    <source>
        <dbReference type="Pfam" id="PF17921"/>
    </source>
</evidence>
<feature type="domain" description="Integrase zinc-binding" evidence="1">
    <location>
        <begin position="80"/>
        <end position="133"/>
    </location>
</feature>
<dbReference type="RefSeq" id="XP_028155431.1">
    <property type="nucleotide sequence ID" value="XM_028299630.1"/>
</dbReference>
<organism evidence="2">
    <name type="scientific">Diabrotica virgifera virgifera</name>
    <name type="common">western corn rootworm</name>
    <dbReference type="NCBI Taxonomy" id="50390"/>
    <lineage>
        <taxon>Eukaryota</taxon>
        <taxon>Metazoa</taxon>
        <taxon>Ecdysozoa</taxon>
        <taxon>Arthropoda</taxon>
        <taxon>Hexapoda</taxon>
        <taxon>Insecta</taxon>
        <taxon>Pterygota</taxon>
        <taxon>Neoptera</taxon>
        <taxon>Endopterygota</taxon>
        <taxon>Coleoptera</taxon>
        <taxon>Polyphaga</taxon>
        <taxon>Cucujiformia</taxon>
        <taxon>Chrysomeloidea</taxon>
        <taxon>Chrysomelidae</taxon>
        <taxon>Galerucinae</taxon>
        <taxon>Diabroticina</taxon>
        <taxon>Diabroticites</taxon>
        <taxon>Diabrotica</taxon>
    </lineage>
</organism>
<dbReference type="Gene3D" id="1.10.340.70">
    <property type="match status" value="1"/>
</dbReference>
<evidence type="ECO:0000313" key="2">
    <source>
        <dbReference type="RefSeq" id="XP_028155431.1"/>
    </source>
</evidence>